<dbReference type="PANTHER" id="PTHR43681:SF1">
    <property type="entry name" value="SARCALUMENIN"/>
    <property type="match status" value="1"/>
</dbReference>
<dbReference type="EMBL" id="LVYD01000065">
    <property type="protein sequence ID" value="OQP60185.1"/>
    <property type="molecule type" value="Genomic_DNA"/>
</dbReference>
<comment type="caution">
    <text evidence="2">The sequence shown here is derived from an EMBL/GenBank/DDBJ whole genome shotgun (WGS) entry which is preliminary data.</text>
</comment>
<proteinExistence type="predicted"/>
<gene>
    <name evidence="2" type="ORF">A3860_34465</name>
</gene>
<dbReference type="CDD" id="cd09912">
    <property type="entry name" value="DLP_2"/>
    <property type="match status" value="1"/>
</dbReference>
<dbReference type="InterPro" id="IPR027417">
    <property type="entry name" value="P-loop_NTPase"/>
</dbReference>
<dbReference type="Gene3D" id="3.40.50.300">
    <property type="entry name" value="P-loop containing nucleotide triphosphate hydrolases"/>
    <property type="match status" value="1"/>
</dbReference>
<sequence>MDKFGNLLEKIQLLANGIAGRELTSEISRLQEKIKTERLYIVVLGLFKRGKSSLINALLGKDLLPVGVTPVTAIVTLLEFTTSAPFIEIQYKDGHRQQKAIEELSLYVSEEQNAANEKEVEVVRIYCDAPLLKIATLVDTPGLGSAFEHNTAATLQFIPKIDAAIVVLSADWPISKTEIDFLSELKSVVPRIIVVLNKIDLLPEDDLKKIVAHNEGILSGLLQGTSISPQLFLVSARQPHNRIVWLHRLIENMAVHEKGAIMQESISRQYNWLHKELQMQLQLKFDALTMPLTELEQRRSQLQASIQLMQMQKDEFASIINSRIRLMQDQIHITVNDASKTIKSRVNERLSEAINKDESVNHLHTELDQYILNEFDEIKRSMEQASREQFKSLLTQYSNRSQSFLNELAHHLTALMGISFDMIADKFDLDIYTSFYLTLSSDHVNGTYNKSLLYKLLPASIRKKQLLKGLQKHYNEVVIRNTSAIIYDLQYKIQESFRKFNYDLNNRFSELLQTIESIIEDAIRLKNQTERSLDAEIGRLRNNLVELEAIKLPAV</sequence>
<dbReference type="STRING" id="1703345.A3860_34465"/>
<dbReference type="OrthoDB" id="9802035at2"/>
<accession>A0A1V9FPA0</accession>
<organism evidence="2 3">
    <name type="scientific">Niastella vici</name>
    <dbReference type="NCBI Taxonomy" id="1703345"/>
    <lineage>
        <taxon>Bacteria</taxon>
        <taxon>Pseudomonadati</taxon>
        <taxon>Bacteroidota</taxon>
        <taxon>Chitinophagia</taxon>
        <taxon>Chitinophagales</taxon>
        <taxon>Chitinophagaceae</taxon>
        <taxon>Niastella</taxon>
    </lineage>
</organism>
<dbReference type="GO" id="GO:0005525">
    <property type="term" value="F:GTP binding"/>
    <property type="evidence" value="ECO:0007669"/>
    <property type="project" value="InterPro"/>
</dbReference>
<dbReference type="InterPro" id="IPR045063">
    <property type="entry name" value="Dynamin_N"/>
</dbReference>
<dbReference type="RefSeq" id="WP_081153519.1">
    <property type="nucleotide sequence ID" value="NZ_LVYD01000065.1"/>
</dbReference>
<dbReference type="Pfam" id="PF00350">
    <property type="entry name" value="Dynamin_N"/>
    <property type="match status" value="1"/>
</dbReference>
<evidence type="ECO:0000259" key="1">
    <source>
        <dbReference type="PROSITE" id="PS51718"/>
    </source>
</evidence>
<keyword evidence="3" id="KW-1185">Reference proteome</keyword>
<dbReference type="Proteomes" id="UP000192796">
    <property type="component" value="Unassembled WGS sequence"/>
</dbReference>
<evidence type="ECO:0000313" key="2">
    <source>
        <dbReference type="EMBL" id="OQP60185.1"/>
    </source>
</evidence>
<dbReference type="InterPro" id="IPR051943">
    <property type="entry name" value="TRAFAC_Dynamin-like_GTPase"/>
</dbReference>
<dbReference type="AlphaFoldDB" id="A0A1V9FPA0"/>
<evidence type="ECO:0000313" key="3">
    <source>
        <dbReference type="Proteomes" id="UP000192796"/>
    </source>
</evidence>
<dbReference type="PANTHER" id="PTHR43681">
    <property type="entry name" value="TRANSMEMBRANE GTPASE FZO"/>
    <property type="match status" value="1"/>
</dbReference>
<dbReference type="SUPFAM" id="SSF52540">
    <property type="entry name" value="P-loop containing nucleoside triphosphate hydrolases"/>
    <property type="match status" value="1"/>
</dbReference>
<dbReference type="InterPro" id="IPR030381">
    <property type="entry name" value="G_DYNAMIN_dom"/>
</dbReference>
<feature type="domain" description="Dynamin-type G" evidence="1">
    <location>
        <begin position="35"/>
        <end position="286"/>
    </location>
</feature>
<name>A0A1V9FPA0_9BACT</name>
<protein>
    <recommendedName>
        <fullName evidence="1">Dynamin-type G domain-containing protein</fullName>
    </recommendedName>
</protein>
<reference evidence="2 3" key="1">
    <citation type="submission" date="2016-03" db="EMBL/GenBank/DDBJ databases">
        <title>Niastella vici sp. nov., isolated from farmland soil.</title>
        <authorList>
            <person name="Chen L."/>
            <person name="Wang D."/>
            <person name="Yang S."/>
            <person name="Wang G."/>
        </authorList>
    </citation>
    <scope>NUCLEOTIDE SEQUENCE [LARGE SCALE GENOMIC DNA]</scope>
    <source>
        <strain evidence="2 3">DJ57</strain>
    </source>
</reference>
<dbReference type="PROSITE" id="PS51718">
    <property type="entry name" value="G_DYNAMIN_2"/>
    <property type="match status" value="1"/>
</dbReference>